<dbReference type="InterPro" id="IPR005107">
    <property type="entry name" value="CO_DH_flav_C"/>
</dbReference>
<dbReference type="Gene3D" id="3.30.43.10">
    <property type="entry name" value="Uridine Diphospho-n-acetylenolpyruvylglucosamine Reductase, domain 2"/>
    <property type="match status" value="1"/>
</dbReference>
<evidence type="ECO:0000256" key="3">
    <source>
        <dbReference type="ARBA" id="ARBA00023002"/>
    </source>
</evidence>
<dbReference type="InterPro" id="IPR036318">
    <property type="entry name" value="FAD-bd_PCMH-like_sf"/>
</dbReference>
<reference evidence="5 6" key="1">
    <citation type="submission" date="2021-07" db="EMBL/GenBank/DDBJ databases">
        <authorList>
            <person name="So Y."/>
        </authorList>
    </citation>
    <scope>NUCLEOTIDE SEQUENCE [LARGE SCALE GENOMIC DNA]</scope>
    <source>
        <strain evidence="5 6">HJA6</strain>
    </source>
</reference>
<dbReference type="InterPro" id="IPR051312">
    <property type="entry name" value="Diverse_Substr_Oxidored"/>
</dbReference>
<name>A0ABS7ABF7_9PROT</name>
<organism evidence="5 6">
    <name type="scientific">Roseomonas alba</name>
    <dbReference type="NCBI Taxonomy" id="2846776"/>
    <lineage>
        <taxon>Bacteria</taxon>
        <taxon>Pseudomonadati</taxon>
        <taxon>Pseudomonadota</taxon>
        <taxon>Alphaproteobacteria</taxon>
        <taxon>Acetobacterales</taxon>
        <taxon>Roseomonadaceae</taxon>
        <taxon>Roseomonas</taxon>
    </lineage>
</organism>
<accession>A0ABS7ABF7</accession>
<dbReference type="Pfam" id="PF00941">
    <property type="entry name" value="FAD_binding_5"/>
    <property type="match status" value="1"/>
</dbReference>
<dbReference type="Gene3D" id="3.30.465.10">
    <property type="match status" value="1"/>
</dbReference>
<dbReference type="InterPro" id="IPR016169">
    <property type="entry name" value="FAD-bd_PCMH_sub2"/>
</dbReference>
<dbReference type="PROSITE" id="PS51387">
    <property type="entry name" value="FAD_PCMH"/>
    <property type="match status" value="1"/>
</dbReference>
<keyword evidence="3" id="KW-0560">Oxidoreductase</keyword>
<dbReference type="InterPro" id="IPR016166">
    <property type="entry name" value="FAD-bd_PCMH"/>
</dbReference>
<evidence type="ECO:0000313" key="6">
    <source>
        <dbReference type="Proteomes" id="UP001196565"/>
    </source>
</evidence>
<dbReference type="SUPFAM" id="SSF55447">
    <property type="entry name" value="CO dehydrogenase flavoprotein C-terminal domain-like"/>
    <property type="match status" value="1"/>
</dbReference>
<gene>
    <name evidence="5" type="ORF">KPL78_16300</name>
</gene>
<dbReference type="SUPFAM" id="SSF56176">
    <property type="entry name" value="FAD-binding/transporter-associated domain-like"/>
    <property type="match status" value="1"/>
</dbReference>
<sequence>MKPAAFRYHAPRTEEEALAILAAVAPEDGRILAGGQSLMPTMAFRMARPAHLVDINGVAAFGLLAAEGGVLRIGPCVRHAMLGAPLVGGPLGALLGTVRRHIAHLPIRTRGTFCGSLAHADPASEWCLVSATLGAEMVLRSVGGTRRVAAAEFFQGIMTTALAADEMLVEARLPLLAEGTRSGFYEFSRRPGDFAQAMAIATFTLDGGVMSAPRLGLGGVEDRPCRLPAAEAMLDGQPPSAALFAAVAAAALPGLVPMTDDPHRLRLAETAIIRALSRAAGLPE</sequence>
<evidence type="ECO:0000256" key="1">
    <source>
        <dbReference type="ARBA" id="ARBA00022630"/>
    </source>
</evidence>
<dbReference type="RefSeq" id="WP_219764024.1">
    <property type="nucleotide sequence ID" value="NZ_JAHYBZ010000005.1"/>
</dbReference>
<dbReference type="InterPro" id="IPR036683">
    <property type="entry name" value="CO_DH_flav_C_dom_sf"/>
</dbReference>
<dbReference type="InterPro" id="IPR002346">
    <property type="entry name" value="Mopterin_DH_FAD-bd"/>
</dbReference>
<dbReference type="EMBL" id="JAHYBZ010000005">
    <property type="protein sequence ID" value="MBW6399420.1"/>
    <property type="molecule type" value="Genomic_DNA"/>
</dbReference>
<comment type="caution">
    <text evidence="5">The sequence shown here is derived from an EMBL/GenBank/DDBJ whole genome shotgun (WGS) entry which is preliminary data.</text>
</comment>
<proteinExistence type="predicted"/>
<evidence type="ECO:0000313" key="5">
    <source>
        <dbReference type="EMBL" id="MBW6399420.1"/>
    </source>
</evidence>
<keyword evidence="2" id="KW-0274">FAD</keyword>
<dbReference type="Pfam" id="PF03450">
    <property type="entry name" value="CO_deh_flav_C"/>
    <property type="match status" value="1"/>
</dbReference>
<evidence type="ECO:0000259" key="4">
    <source>
        <dbReference type="PROSITE" id="PS51387"/>
    </source>
</evidence>
<dbReference type="Gene3D" id="3.30.390.50">
    <property type="entry name" value="CO dehydrogenase flavoprotein, C-terminal domain"/>
    <property type="match status" value="1"/>
</dbReference>
<dbReference type="PANTHER" id="PTHR42659">
    <property type="entry name" value="XANTHINE DEHYDROGENASE SUBUNIT C-RELATED"/>
    <property type="match status" value="1"/>
</dbReference>
<dbReference type="PANTHER" id="PTHR42659:SF2">
    <property type="entry name" value="XANTHINE DEHYDROGENASE SUBUNIT C-RELATED"/>
    <property type="match status" value="1"/>
</dbReference>
<dbReference type="Proteomes" id="UP001196565">
    <property type="component" value="Unassembled WGS sequence"/>
</dbReference>
<evidence type="ECO:0000256" key="2">
    <source>
        <dbReference type="ARBA" id="ARBA00022827"/>
    </source>
</evidence>
<keyword evidence="6" id="KW-1185">Reference proteome</keyword>
<dbReference type="InterPro" id="IPR016167">
    <property type="entry name" value="FAD-bd_PCMH_sub1"/>
</dbReference>
<dbReference type="SMART" id="SM01092">
    <property type="entry name" value="CO_deh_flav_C"/>
    <property type="match status" value="1"/>
</dbReference>
<feature type="domain" description="FAD-binding PCMH-type" evidence="4">
    <location>
        <begin position="1"/>
        <end position="178"/>
    </location>
</feature>
<protein>
    <submittedName>
        <fullName evidence="5">FAD binding domain-containing protein</fullName>
    </submittedName>
</protein>
<keyword evidence="1" id="KW-0285">Flavoprotein</keyword>